<evidence type="ECO:0000313" key="1">
    <source>
        <dbReference type="EMBL" id="KAF6721505.1"/>
    </source>
</evidence>
<dbReference type="EMBL" id="WKFB01000489">
    <property type="protein sequence ID" value="KAF6721505.1"/>
    <property type="molecule type" value="Genomic_DNA"/>
</dbReference>
<sequence length="143" mass="16054">MSWSRSGHMTARKKQACLLVTSADCWKATENDPESRRFYAQEKFIQSSLDFVSSQSAEKTFLCKKRMHMRSNSPALEWFQHHSCWTASGFPRALQQQQLLPFPEASSSSSVSAAAFHSTSLFFKRKKTAGNEGQPKGVCAVNV</sequence>
<gene>
    <name evidence="1" type="ORF">FQA47_002143</name>
</gene>
<proteinExistence type="predicted"/>
<evidence type="ECO:0000313" key="2">
    <source>
        <dbReference type="Proteomes" id="UP000646548"/>
    </source>
</evidence>
<organism evidence="1 2">
    <name type="scientific">Oryzias melastigma</name>
    <name type="common">Marine medaka</name>
    <dbReference type="NCBI Taxonomy" id="30732"/>
    <lineage>
        <taxon>Eukaryota</taxon>
        <taxon>Metazoa</taxon>
        <taxon>Chordata</taxon>
        <taxon>Craniata</taxon>
        <taxon>Vertebrata</taxon>
        <taxon>Euteleostomi</taxon>
        <taxon>Actinopterygii</taxon>
        <taxon>Neopterygii</taxon>
        <taxon>Teleostei</taxon>
        <taxon>Neoteleostei</taxon>
        <taxon>Acanthomorphata</taxon>
        <taxon>Ovalentaria</taxon>
        <taxon>Atherinomorphae</taxon>
        <taxon>Beloniformes</taxon>
        <taxon>Adrianichthyidae</taxon>
        <taxon>Oryziinae</taxon>
        <taxon>Oryzias</taxon>
    </lineage>
</organism>
<dbReference type="Proteomes" id="UP000646548">
    <property type="component" value="Unassembled WGS sequence"/>
</dbReference>
<reference evidence="1" key="1">
    <citation type="journal article" name="BMC Genomics">
        <title>Long-read sequencing and de novo genome assembly of marine medaka (Oryzias melastigma).</title>
        <authorList>
            <person name="Liang P."/>
            <person name="Saqib H.S.A."/>
            <person name="Ni X."/>
            <person name="Shen Y."/>
        </authorList>
    </citation>
    <scope>NUCLEOTIDE SEQUENCE</scope>
    <source>
        <strain evidence="1">Bigg-433</strain>
    </source>
</reference>
<comment type="caution">
    <text evidence="1">The sequence shown here is derived from an EMBL/GenBank/DDBJ whole genome shotgun (WGS) entry which is preliminary data.</text>
</comment>
<name>A0A834F1E4_ORYME</name>
<accession>A0A834F1E4</accession>
<dbReference type="AlphaFoldDB" id="A0A834F1E4"/>
<protein>
    <submittedName>
        <fullName evidence="1">Uncharacterized protein</fullName>
    </submittedName>
</protein>